<dbReference type="GO" id="GO:0008324">
    <property type="term" value="F:monoatomic cation transmembrane transporter activity"/>
    <property type="evidence" value="ECO:0007669"/>
    <property type="project" value="InterPro"/>
</dbReference>
<feature type="transmembrane region" description="Helical" evidence="9">
    <location>
        <begin position="430"/>
        <end position="453"/>
    </location>
</feature>
<dbReference type="InterPro" id="IPR003445">
    <property type="entry name" value="Cat_transpt"/>
</dbReference>
<dbReference type="RefSeq" id="WP_139938298.1">
    <property type="nucleotide sequence ID" value="NZ_JBHSYP010000022.1"/>
</dbReference>
<protein>
    <recommendedName>
        <fullName evidence="12">Trk system potassium uptake protein</fullName>
    </recommendedName>
</protein>
<feature type="transmembrane region" description="Helical" evidence="9">
    <location>
        <begin position="69"/>
        <end position="89"/>
    </location>
</feature>
<feature type="transmembrane region" description="Helical" evidence="9">
    <location>
        <begin position="36"/>
        <end position="57"/>
    </location>
</feature>
<feature type="transmembrane region" description="Helical" evidence="9">
    <location>
        <begin position="186"/>
        <end position="206"/>
    </location>
</feature>
<feature type="transmembrane region" description="Helical" evidence="9">
    <location>
        <begin position="459"/>
        <end position="480"/>
    </location>
</feature>
<keyword evidence="11" id="KW-1185">Reference proteome</keyword>
<dbReference type="EMBL" id="VFIY01000004">
    <property type="protein sequence ID" value="TPD63048.1"/>
    <property type="molecule type" value="Genomic_DNA"/>
</dbReference>
<accession>A0A501PSD7</accession>
<evidence type="ECO:0000313" key="11">
    <source>
        <dbReference type="Proteomes" id="UP000319148"/>
    </source>
</evidence>
<evidence type="ECO:0000256" key="1">
    <source>
        <dbReference type="ARBA" id="ARBA00004651"/>
    </source>
</evidence>
<comment type="similarity">
    <text evidence="2">Belongs to the TrkH potassium transport family.</text>
</comment>
<dbReference type="GO" id="GO:0030001">
    <property type="term" value="P:metal ion transport"/>
    <property type="evidence" value="ECO:0007669"/>
    <property type="project" value="UniProtKB-ARBA"/>
</dbReference>
<comment type="subcellular location">
    <subcellularLocation>
        <location evidence="1">Cell membrane</location>
        <topology evidence="1">Multi-pass membrane protein</topology>
    </subcellularLocation>
</comment>
<dbReference type="Pfam" id="PF02386">
    <property type="entry name" value="TrkH"/>
    <property type="match status" value="1"/>
</dbReference>
<feature type="transmembrane region" description="Helical" evidence="9">
    <location>
        <begin position="305"/>
        <end position="322"/>
    </location>
</feature>
<sequence>MFARIGNIVGYLLMILGATELLPILAATYYREFELILPFLISALATVFIGTAIYFAFQDLKEQASRHEIILFMFCVWVGLPLFGAIPFMTTGVLTKLSDSYFEAASALTTSGATVLSNIDLVPRTVIFWRSLLQWQGGLLILCIAVAILPLTRIGGIQLFRSALPHGEGEGLLARMRCAFLPLVKIYAFLTALCTIMLLLTGFGTFNSLNVAMTTLSSGGFVPHDSGVRNMFNGTVELILLPFMLLAATNYTYHWSFFSGNNLRIYRGDSEIRGFFMILAAAVVLFFIALVLANSNMEAGVFRKFWLAIFSVVSILTTTGFLPDEAASMPVSVIVIAGILLFIGGTTGSTAGGFKVLRFKILLRHADREISRLAHPHSIVPLRINDLNVSVSTLYAVWILLFIFTSAAAFAAVFYGALGLDLQTSLGLTLVNLFSAGGLTGLVAPDFVGYSSLPIIGKWLTSMIMIIGRLEIVAFLIIFMPSFWRN</sequence>
<name>A0A501PSD7_9PROT</name>
<dbReference type="OrthoDB" id="9810952at2"/>
<feature type="transmembrane region" description="Helical" evidence="9">
    <location>
        <begin position="231"/>
        <end position="253"/>
    </location>
</feature>
<evidence type="ECO:0000313" key="10">
    <source>
        <dbReference type="EMBL" id="TPD63048.1"/>
    </source>
</evidence>
<evidence type="ECO:0000256" key="2">
    <source>
        <dbReference type="ARBA" id="ARBA00009137"/>
    </source>
</evidence>
<evidence type="ECO:0000256" key="7">
    <source>
        <dbReference type="ARBA" id="ARBA00023065"/>
    </source>
</evidence>
<gene>
    <name evidence="10" type="ORF">FIV46_02925</name>
</gene>
<reference evidence="11" key="1">
    <citation type="submission" date="2019-06" db="EMBL/GenBank/DDBJ databases">
        <title>The complete genome of Emcibacter congregatus ZYLT.</title>
        <authorList>
            <person name="Zhao Z."/>
        </authorList>
    </citation>
    <scope>NUCLEOTIDE SEQUENCE [LARGE SCALE GENOMIC DNA]</scope>
    <source>
        <strain evidence="11">MCCC 1A06723</strain>
    </source>
</reference>
<keyword evidence="8 9" id="KW-0472">Membrane</keyword>
<feature type="transmembrane region" description="Helical" evidence="9">
    <location>
        <begin position="395"/>
        <end position="418"/>
    </location>
</feature>
<keyword evidence="6 9" id="KW-1133">Transmembrane helix</keyword>
<evidence type="ECO:0000256" key="8">
    <source>
        <dbReference type="ARBA" id="ARBA00023136"/>
    </source>
</evidence>
<evidence type="ECO:0000256" key="4">
    <source>
        <dbReference type="ARBA" id="ARBA00022475"/>
    </source>
</evidence>
<dbReference type="PANTHER" id="PTHR32024:SF2">
    <property type="entry name" value="TRK SYSTEM POTASSIUM UPTAKE PROTEIN TRKG-RELATED"/>
    <property type="match status" value="1"/>
</dbReference>
<evidence type="ECO:0000256" key="5">
    <source>
        <dbReference type="ARBA" id="ARBA00022692"/>
    </source>
</evidence>
<feature type="transmembrane region" description="Helical" evidence="9">
    <location>
        <begin position="133"/>
        <end position="152"/>
    </location>
</feature>
<keyword evidence="4" id="KW-1003">Cell membrane</keyword>
<evidence type="ECO:0008006" key="12">
    <source>
        <dbReference type="Google" id="ProtNLM"/>
    </source>
</evidence>
<proteinExistence type="inferred from homology"/>
<comment type="caution">
    <text evidence="10">The sequence shown here is derived from an EMBL/GenBank/DDBJ whole genome shotgun (WGS) entry which is preliminary data.</text>
</comment>
<dbReference type="Proteomes" id="UP000319148">
    <property type="component" value="Unassembled WGS sequence"/>
</dbReference>
<feature type="transmembrane region" description="Helical" evidence="9">
    <location>
        <begin position="334"/>
        <end position="354"/>
    </location>
</feature>
<feature type="transmembrane region" description="Helical" evidence="9">
    <location>
        <begin position="12"/>
        <end position="30"/>
    </location>
</feature>
<organism evidence="10 11">
    <name type="scientific">Emcibacter nanhaiensis</name>
    <dbReference type="NCBI Taxonomy" id="1505037"/>
    <lineage>
        <taxon>Bacteria</taxon>
        <taxon>Pseudomonadati</taxon>
        <taxon>Pseudomonadota</taxon>
        <taxon>Alphaproteobacteria</taxon>
        <taxon>Emcibacterales</taxon>
        <taxon>Emcibacteraceae</taxon>
        <taxon>Emcibacter</taxon>
    </lineage>
</organism>
<evidence type="ECO:0000256" key="3">
    <source>
        <dbReference type="ARBA" id="ARBA00022448"/>
    </source>
</evidence>
<dbReference type="PANTHER" id="PTHR32024">
    <property type="entry name" value="TRK SYSTEM POTASSIUM UPTAKE PROTEIN TRKG-RELATED"/>
    <property type="match status" value="1"/>
</dbReference>
<keyword evidence="7" id="KW-0406">Ion transport</keyword>
<keyword evidence="5 9" id="KW-0812">Transmembrane</keyword>
<evidence type="ECO:0000256" key="9">
    <source>
        <dbReference type="SAM" id="Phobius"/>
    </source>
</evidence>
<keyword evidence="3" id="KW-0813">Transport</keyword>
<feature type="transmembrane region" description="Helical" evidence="9">
    <location>
        <begin position="274"/>
        <end position="293"/>
    </location>
</feature>
<dbReference type="AlphaFoldDB" id="A0A501PSD7"/>
<evidence type="ECO:0000256" key="6">
    <source>
        <dbReference type="ARBA" id="ARBA00022989"/>
    </source>
</evidence>
<dbReference type="GO" id="GO:0005886">
    <property type="term" value="C:plasma membrane"/>
    <property type="evidence" value="ECO:0007669"/>
    <property type="project" value="UniProtKB-SubCell"/>
</dbReference>